<comment type="caution">
    <text evidence="2">The sequence shown here is derived from an EMBL/GenBank/DDBJ whole genome shotgun (WGS) entry which is preliminary data.</text>
</comment>
<accession>A0A9Q3CIR1</accession>
<keyword evidence="3" id="KW-1185">Reference proteome</keyword>
<dbReference type="Proteomes" id="UP000765509">
    <property type="component" value="Unassembled WGS sequence"/>
</dbReference>
<dbReference type="AlphaFoldDB" id="A0A9Q3CIR1"/>
<name>A0A9Q3CIR1_9BASI</name>
<evidence type="ECO:0000313" key="3">
    <source>
        <dbReference type="Proteomes" id="UP000765509"/>
    </source>
</evidence>
<organism evidence="2 3">
    <name type="scientific">Austropuccinia psidii MF-1</name>
    <dbReference type="NCBI Taxonomy" id="1389203"/>
    <lineage>
        <taxon>Eukaryota</taxon>
        <taxon>Fungi</taxon>
        <taxon>Dikarya</taxon>
        <taxon>Basidiomycota</taxon>
        <taxon>Pucciniomycotina</taxon>
        <taxon>Pucciniomycetes</taxon>
        <taxon>Pucciniales</taxon>
        <taxon>Sphaerophragmiaceae</taxon>
        <taxon>Austropuccinia</taxon>
    </lineage>
</organism>
<sequence>MIISTRTLSKAYINPESSDDQHNPPPQASVQALSCQSYYNNNDQPSPPPPKFVIPQPSLRNLMKSPTPKLILTSFQEGFSYKNHISSLHQPDYLQKKSLAAF</sequence>
<proteinExistence type="predicted"/>
<gene>
    <name evidence="2" type="ORF">O181_023210</name>
</gene>
<reference evidence="2" key="1">
    <citation type="submission" date="2021-03" db="EMBL/GenBank/DDBJ databases">
        <title>Draft genome sequence of rust myrtle Austropuccinia psidii MF-1, a brazilian biotype.</title>
        <authorList>
            <person name="Quecine M.C."/>
            <person name="Pachon D.M.R."/>
            <person name="Bonatelli M.L."/>
            <person name="Correr F.H."/>
            <person name="Franceschini L.M."/>
            <person name="Leite T.F."/>
            <person name="Margarido G.R.A."/>
            <person name="Almeida C.A."/>
            <person name="Ferrarezi J.A."/>
            <person name="Labate C.A."/>
        </authorList>
    </citation>
    <scope>NUCLEOTIDE SEQUENCE</scope>
    <source>
        <strain evidence="2">MF-1</strain>
    </source>
</reference>
<protein>
    <submittedName>
        <fullName evidence="2">Uncharacterized protein</fullName>
    </submittedName>
</protein>
<evidence type="ECO:0000256" key="1">
    <source>
        <dbReference type="SAM" id="MobiDB-lite"/>
    </source>
</evidence>
<evidence type="ECO:0000313" key="2">
    <source>
        <dbReference type="EMBL" id="MBW0483495.1"/>
    </source>
</evidence>
<feature type="region of interest" description="Disordered" evidence="1">
    <location>
        <begin position="38"/>
        <end position="59"/>
    </location>
</feature>
<dbReference type="EMBL" id="AVOT02007254">
    <property type="protein sequence ID" value="MBW0483495.1"/>
    <property type="molecule type" value="Genomic_DNA"/>
</dbReference>